<dbReference type="AlphaFoldDB" id="A0A5C6ULB7"/>
<evidence type="ECO:0008006" key="4">
    <source>
        <dbReference type="Google" id="ProtNLM"/>
    </source>
</evidence>
<evidence type="ECO:0000313" key="2">
    <source>
        <dbReference type="EMBL" id="TXC73244.1"/>
    </source>
</evidence>
<dbReference type="RefSeq" id="WP_147121083.1">
    <property type="nucleotide sequence ID" value="NZ_VOPY01000001.1"/>
</dbReference>
<keyword evidence="3" id="KW-1185">Reference proteome</keyword>
<organism evidence="2 3">
    <name type="scientific">Flavisphingopyxis soli</name>
    <dbReference type="NCBI Taxonomy" id="2601267"/>
    <lineage>
        <taxon>Bacteria</taxon>
        <taxon>Pseudomonadati</taxon>
        <taxon>Pseudomonadota</taxon>
        <taxon>Alphaproteobacteria</taxon>
        <taxon>Sphingomonadales</taxon>
        <taxon>Sphingopyxidaceae</taxon>
        <taxon>Flavisphingopyxis</taxon>
    </lineage>
</organism>
<proteinExistence type="predicted"/>
<feature type="compositionally biased region" description="Basic and acidic residues" evidence="1">
    <location>
        <begin position="47"/>
        <end position="64"/>
    </location>
</feature>
<feature type="compositionally biased region" description="Basic and acidic residues" evidence="1">
    <location>
        <begin position="1"/>
        <end position="23"/>
    </location>
</feature>
<accession>A0A5C6ULB7</accession>
<gene>
    <name evidence="2" type="ORF">FSZ31_00305</name>
</gene>
<dbReference type="EMBL" id="VOPY01000001">
    <property type="protein sequence ID" value="TXC73244.1"/>
    <property type="molecule type" value="Genomic_DNA"/>
</dbReference>
<evidence type="ECO:0000313" key="3">
    <source>
        <dbReference type="Proteomes" id="UP000321129"/>
    </source>
</evidence>
<evidence type="ECO:0000256" key="1">
    <source>
        <dbReference type="SAM" id="MobiDB-lite"/>
    </source>
</evidence>
<reference evidence="2 3" key="1">
    <citation type="submission" date="2019-08" db="EMBL/GenBank/DDBJ databases">
        <title>Sphingorhabdus soil sp. nov., isolated from arctic soil.</title>
        <authorList>
            <person name="Liu Y."/>
        </authorList>
    </citation>
    <scope>NUCLEOTIDE SEQUENCE [LARGE SCALE GENOMIC DNA]</scope>
    <source>
        <strain evidence="2 3">D-2Q-5-6</strain>
    </source>
</reference>
<name>A0A5C6ULB7_9SPHN</name>
<sequence length="64" mass="7091">MTDDTSRKDGLNNDPQNDRRDSEAPEGVNTSQRHEDAQAQSVADDALAAHKAEKAAEESRQKRK</sequence>
<comment type="caution">
    <text evidence="2">The sequence shown here is derived from an EMBL/GenBank/DDBJ whole genome shotgun (WGS) entry which is preliminary data.</text>
</comment>
<protein>
    <recommendedName>
        <fullName evidence="4">YfhD family protein</fullName>
    </recommendedName>
</protein>
<feature type="region of interest" description="Disordered" evidence="1">
    <location>
        <begin position="1"/>
        <end position="64"/>
    </location>
</feature>
<dbReference type="Proteomes" id="UP000321129">
    <property type="component" value="Unassembled WGS sequence"/>
</dbReference>